<dbReference type="Gene3D" id="1.10.3680.10">
    <property type="entry name" value="TerB-like"/>
    <property type="match status" value="1"/>
</dbReference>
<keyword evidence="3" id="KW-1185">Reference proteome</keyword>
<evidence type="ECO:0000313" key="3">
    <source>
        <dbReference type="Proteomes" id="UP000468735"/>
    </source>
</evidence>
<dbReference type="SUPFAM" id="SSF158682">
    <property type="entry name" value="TerB-like"/>
    <property type="match status" value="1"/>
</dbReference>
<organism evidence="2 3">
    <name type="scientific">Actinomadura rudentiformis</name>
    <dbReference type="NCBI Taxonomy" id="359158"/>
    <lineage>
        <taxon>Bacteria</taxon>
        <taxon>Bacillati</taxon>
        <taxon>Actinomycetota</taxon>
        <taxon>Actinomycetes</taxon>
        <taxon>Streptosporangiales</taxon>
        <taxon>Thermomonosporaceae</taxon>
        <taxon>Actinomadura</taxon>
    </lineage>
</organism>
<name>A0A6H9Y6C5_9ACTN</name>
<dbReference type="Proteomes" id="UP000468735">
    <property type="component" value="Unassembled WGS sequence"/>
</dbReference>
<sequence length="231" mass="24907">MASVRKRRGCSDRLSLRWPTSATEGHVLIIFGLQVVYFTLSKGVFHCPDCGGDREYRRRQGRNFFSLFFIPVIPLNKTGGEFVQCSTCKGRWNMGVLEAPTTAQLASMPALLMRLAAAQVLRSGDVTHPGAREHAVAVVRRAGDHAFDPAALDYDLSRPFDQIRVEIANAAGALAPEARENILGAAAEIAFADGPLSASEEETLAVIGADLGLTRVQVTGVLTLARQSTGR</sequence>
<proteinExistence type="predicted"/>
<dbReference type="CDD" id="cd07177">
    <property type="entry name" value="terB_like"/>
    <property type="match status" value="1"/>
</dbReference>
<feature type="domain" description="Zinc-ribbon 15" evidence="1">
    <location>
        <begin position="46"/>
        <end position="91"/>
    </location>
</feature>
<dbReference type="OrthoDB" id="1261251at2"/>
<gene>
    <name evidence="2" type="ORF">F8566_46785</name>
</gene>
<dbReference type="EMBL" id="WBMT01000033">
    <property type="protein sequence ID" value="KAB2339782.1"/>
    <property type="molecule type" value="Genomic_DNA"/>
</dbReference>
<dbReference type="InterPro" id="IPR029024">
    <property type="entry name" value="TerB-like"/>
</dbReference>
<dbReference type="Pfam" id="PF17032">
    <property type="entry name" value="Zn_ribbon_15"/>
    <property type="match status" value="1"/>
</dbReference>
<protein>
    <submittedName>
        <fullName evidence="2">Zinc-ribbon domain-containing protein</fullName>
    </submittedName>
</protein>
<dbReference type="InterPro" id="IPR031493">
    <property type="entry name" value="Zinc_ribbon_15"/>
</dbReference>
<accession>A0A6H9Y6C5</accession>
<dbReference type="AlphaFoldDB" id="A0A6H9Y6C5"/>
<comment type="caution">
    <text evidence="2">The sequence shown here is derived from an EMBL/GenBank/DDBJ whole genome shotgun (WGS) entry which is preliminary data.</text>
</comment>
<evidence type="ECO:0000259" key="1">
    <source>
        <dbReference type="Pfam" id="PF17032"/>
    </source>
</evidence>
<evidence type="ECO:0000313" key="2">
    <source>
        <dbReference type="EMBL" id="KAB2339782.1"/>
    </source>
</evidence>
<reference evidence="2 3" key="1">
    <citation type="submission" date="2019-09" db="EMBL/GenBank/DDBJ databases">
        <title>Actinomadura physcomitrii sp. nov., a novel actinomycete isolated from moss [Physcomitrium sphaericum (Ludw) Fuernr].</title>
        <authorList>
            <person name="Zhuang X."/>
            <person name="Liu C."/>
        </authorList>
    </citation>
    <scope>NUCLEOTIDE SEQUENCE [LARGE SCALE GENOMIC DNA]</scope>
    <source>
        <strain evidence="2 3">HMC1</strain>
    </source>
</reference>